<keyword evidence="2" id="KW-0677">Repeat</keyword>
<evidence type="ECO:0000313" key="6">
    <source>
        <dbReference type="EMBL" id="CAG9865397.1"/>
    </source>
</evidence>
<dbReference type="SMART" id="SM00298">
    <property type="entry name" value="CHROMO"/>
    <property type="match status" value="2"/>
</dbReference>
<feature type="domain" description="Chromo" evidence="5">
    <location>
        <begin position="80"/>
        <end position="138"/>
    </location>
</feature>
<gene>
    <name evidence="6" type="ORF">PHYEVI_LOCUS11632</name>
</gene>
<accession>A0A9N9TVB4</accession>
<evidence type="ECO:0000256" key="1">
    <source>
        <dbReference type="ARBA" id="ARBA00004123"/>
    </source>
</evidence>
<sequence length="144" mass="16498">MKLSRSFTGDLLSTWLELILWKGYNEEDNTWEPEENLDCPDLIAAYESRFELAPATEEADKAKRKNVQEDGRPRGFDRGLEADKIVGATDASGELMFLMMWKNCREADLVPANQANARCPDVVIRYYEDKKQWCGGKQCVIELD</sequence>
<dbReference type="SUPFAM" id="SSF54160">
    <property type="entry name" value="Chromo domain-like"/>
    <property type="match status" value="2"/>
</dbReference>
<evidence type="ECO:0000256" key="3">
    <source>
        <dbReference type="ARBA" id="ARBA00023242"/>
    </source>
</evidence>
<evidence type="ECO:0000259" key="5">
    <source>
        <dbReference type="PROSITE" id="PS50013"/>
    </source>
</evidence>
<proteinExistence type="predicted"/>
<keyword evidence="3" id="KW-0539">Nucleus</keyword>
<protein>
    <recommendedName>
        <fullName evidence="5">Chromo domain-containing protein</fullName>
    </recommendedName>
</protein>
<comment type="subcellular location">
    <subcellularLocation>
        <location evidence="1">Nucleus</location>
    </subcellularLocation>
</comment>
<dbReference type="CDD" id="cd00034">
    <property type="entry name" value="CSD"/>
    <property type="match status" value="1"/>
</dbReference>
<reference evidence="6" key="1">
    <citation type="submission" date="2022-01" db="EMBL/GenBank/DDBJ databases">
        <authorList>
            <person name="King R."/>
        </authorList>
    </citation>
    <scope>NUCLEOTIDE SEQUENCE</scope>
</reference>
<organism evidence="6 7">
    <name type="scientific">Phyllotreta striolata</name>
    <name type="common">Striped flea beetle</name>
    <name type="synonym">Crioceris striolata</name>
    <dbReference type="NCBI Taxonomy" id="444603"/>
    <lineage>
        <taxon>Eukaryota</taxon>
        <taxon>Metazoa</taxon>
        <taxon>Ecdysozoa</taxon>
        <taxon>Arthropoda</taxon>
        <taxon>Hexapoda</taxon>
        <taxon>Insecta</taxon>
        <taxon>Pterygota</taxon>
        <taxon>Neoptera</taxon>
        <taxon>Endopterygota</taxon>
        <taxon>Coleoptera</taxon>
        <taxon>Polyphaga</taxon>
        <taxon>Cucujiformia</taxon>
        <taxon>Chrysomeloidea</taxon>
        <taxon>Chrysomelidae</taxon>
        <taxon>Galerucinae</taxon>
        <taxon>Alticini</taxon>
        <taxon>Phyllotreta</taxon>
    </lineage>
</organism>
<name>A0A9N9TVB4_PHYSR</name>
<dbReference type="InterPro" id="IPR000953">
    <property type="entry name" value="Chromo/chromo_shadow_dom"/>
</dbReference>
<dbReference type="FunFam" id="2.40.50.40:FF:000031">
    <property type="entry name" value="Heterochromatin protein 1"/>
    <property type="match status" value="1"/>
</dbReference>
<feature type="domain" description="Chromo" evidence="5">
    <location>
        <begin position="1"/>
        <end position="58"/>
    </location>
</feature>
<dbReference type="InterPro" id="IPR051219">
    <property type="entry name" value="Heterochromatin_chromo-domain"/>
</dbReference>
<dbReference type="GO" id="GO:0005694">
    <property type="term" value="C:chromosome"/>
    <property type="evidence" value="ECO:0007669"/>
    <property type="project" value="UniProtKB-ARBA"/>
</dbReference>
<feature type="compositionally biased region" description="Basic and acidic residues" evidence="4">
    <location>
        <begin position="58"/>
        <end position="78"/>
    </location>
</feature>
<dbReference type="GO" id="GO:0005634">
    <property type="term" value="C:nucleus"/>
    <property type="evidence" value="ECO:0007669"/>
    <property type="project" value="UniProtKB-SubCell"/>
</dbReference>
<feature type="region of interest" description="Disordered" evidence="4">
    <location>
        <begin position="55"/>
        <end position="78"/>
    </location>
</feature>
<dbReference type="EMBL" id="OU900102">
    <property type="protein sequence ID" value="CAG9865397.1"/>
    <property type="molecule type" value="Genomic_DNA"/>
</dbReference>
<dbReference type="Pfam" id="PF00385">
    <property type="entry name" value="Chromo"/>
    <property type="match status" value="1"/>
</dbReference>
<dbReference type="SMART" id="SM00300">
    <property type="entry name" value="ChSh"/>
    <property type="match status" value="1"/>
</dbReference>
<dbReference type="InterPro" id="IPR008251">
    <property type="entry name" value="Chromo_shadow_dom"/>
</dbReference>
<dbReference type="InterPro" id="IPR016197">
    <property type="entry name" value="Chromo-like_dom_sf"/>
</dbReference>
<dbReference type="Pfam" id="PF01393">
    <property type="entry name" value="Chromo_shadow"/>
    <property type="match status" value="1"/>
</dbReference>
<dbReference type="PROSITE" id="PS50013">
    <property type="entry name" value="CHROMO_2"/>
    <property type="match status" value="2"/>
</dbReference>
<dbReference type="OrthoDB" id="433924at2759"/>
<evidence type="ECO:0000256" key="2">
    <source>
        <dbReference type="ARBA" id="ARBA00022737"/>
    </source>
</evidence>
<evidence type="ECO:0000313" key="7">
    <source>
        <dbReference type="Proteomes" id="UP001153712"/>
    </source>
</evidence>
<dbReference type="PANTHER" id="PTHR22812">
    <property type="entry name" value="CHROMOBOX PROTEIN"/>
    <property type="match status" value="1"/>
</dbReference>
<dbReference type="Gene3D" id="2.40.50.40">
    <property type="match status" value="2"/>
</dbReference>
<evidence type="ECO:0000256" key="4">
    <source>
        <dbReference type="SAM" id="MobiDB-lite"/>
    </source>
</evidence>
<dbReference type="InterPro" id="IPR023780">
    <property type="entry name" value="Chromo_domain"/>
</dbReference>
<dbReference type="AlphaFoldDB" id="A0A9N9TVB4"/>
<keyword evidence="7" id="KW-1185">Reference proteome</keyword>
<dbReference type="Proteomes" id="UP001153712">
    <property type="component" value="Chromosome 9"/>
</dbReference>